<comment type="caution">
    <text evidence="2">The sequence shown here is derived from an EMBL/GenBank/DDBJ whole genome shotgun (WGS) entry which is preliminary data.</text>
</comment>
<feature type="compositionally biased region" description="Polar residues" evidence="1">
    <location>
        <begin position="1"/>
        <end position="10"/>
    </location>
</feature>
<organism evidence="2 3">
    <name type="scientific">Amycolatopsis albidoflavus</name>
    <dbReference type="NCBI Taxonomy" id="102226"/>
    <lineage>
        <taxon>Bacteria</taxon>
        <taxon>Bacillati</taxon>
        <taxon>Actinomycetota</taxon>
        <taxon>Actinomycetes</taxon>
        <taxon>Pseudonocardiales</taxon>
        <taxon>Pseudonocardiaceae</taxon>
        <taxon>Amycolatopsis</taxon>
    </lineage>
</organism>
<evidence type="ECO:0000313" key="2">
    <source>
        <dbReference type="EMBL" id="MFD2486762.1"/>
    </source>
</evidence>
<dbReference type="RefSeq" id="WP_344267018.1">
    <property type="nucleotide sequence ID" value="NZ_BAAAHV010000005.1"/>
</dbReference>
<reference evidence="3" key="1">
    <citation type="journal article" date="2019" name="Int. J. Syst. Evol. Microbiol.">
        <title>The Global Catalogue of Microorganisms (GCM) 10K type strain sequencing project: providing services to taxonomists for standard genome sequencing and annotation.</title>
        <authorList>
            <consortium name="The Broad Institute Genomics Platform"/>
            <consortium name="The Broad Institute Genome Sequencing Center for Infectious Disease"/>
            <person name="Wu L."/>
            <person name="Ma J."/>
        </authorList>
    </citation>
    <scope>NUCLEOTIDE SEQUENCE [LARGE SCALE GENOMIC DNA]</scope>
    <source>
        <strain evidence="3">CGMCC 4.7638</strain>
    </source>
</reference>
<gene>
    <name evidence="2" type="ORF">ACFSUT_41275</name>
</gene>
<dbReference type="Gene3D" id="1.10.260.40">
    <property type="entry name" value="lambda repressor-like DNA-binding domains"/>
    <property type="match status" value="1"/>
</dbReference>
<protein>
    <submittedName>
        <fullName evidence="2">Uncharacterized protein</fullName>
    </submittedName>
</protein>
<feature type="region of interest" description="Disordered" evidence="1">
    <location>
        <begin position="1"/>
        <end position="22"/>
    </location>
</feature>
<evidence type="ECO:0000256" key="1">
    <source>
        <dbReference type="SAM" id="MobiDB-lite"/>
    </source>
</evidence>
<dbReference type="Proteomes" id="UP001597542">
    <property type="component" value="Unassembled WGS sequence"/>
</dbReference>
<evidence type="ECO:0000313" key="3">
    <source>
        <dbReference type="Proteomes" id="UP001597542"/>
    </source>
</evidence>
<name>A0ABW5IBH7_9PSEU</name>
<proteinExistence type="predicted"/>
<dbReference type="InterPro" id="IPR010982">
    <property type="entry name" value="Lambda_DNA-bd_dom_sf"/>
</dbReference>
<keyword evidence="3" id="KW-1185">Reference proteome</keyword>
<accession>A0ABW5IBH7</accession>
<sequence>MNDQRAQQSGGARGSGDSPIPRRTAEQQAALYRTLLGFDSFSGRLTHMLAHESFVRYDADRTPVTDPEFIAAHAAELRTKRASAQAIADWLLAHRGISISRQQINNLRAGRRPMPRASEVNGFADYWRIDARALDPATPAEHITGFPDTETKLAAPDWRILELMNEIGLQSVQAREIGSAFDSSSPDNKQALIEILSAISRDQKTTNGD</sequence>
<dbReference type="EMBL" id="JBHUKQ010000024">
    <property type="protein sequence ID" value="MFD2486762.1"/>
    <property type="molecule type" value="Genomic_DNA"/>
</dbReference>